<feature type="coiled-coil region" evidence="1">
    <location>
        <begin position="344"/>
        <end position="404"/>
    </location>
</feature>
<proteinExistence type="predicted"/>
<keyword evidence="1" id="KW-0175">Coiled coil</keyword>
<reference evidence="5 6" key="1">
    <citation type="submission" date="2018-05" db="EMBL/GenBank/DDBJ databases">
        <title>A metagenomic window into the 2 km-deep terrestrial subsurface aquifer revealed taxonomically and functionally diverse microbial community comprising novel uncultured bacterial lineages.</title>
        <authorList>
            <person name="Kadnikov V.V."/>
            <person name="Mardanov A.V."/>
            <person name="Beletsky A.V."/>
            <person name="Banks D."/>
            <person name="Pimenov N.V."/>
            <person name="Frank Y.A."/>
            <person name="Karnachuk O.V."/>
            <person name="Ravin N.V."/>
        </authorList>
    </citation>
    <scope>NUCLEOTIDE SEQUENCE [LARGE SCALE GENOMIC DNA]</scope>
    <source>
        <strain evidence="5">BY5</strain>
    </source>
</reference>
<comment type="caution">
    <text evidence="5">The sequence shown here is derived from an EMBL/GenBank/DDBJ whole genome shotgun (WGS) entry which is preliminary data.</text>
</comment>
<keyword evidence="3" id="KW-0812">Transmembrane</keyword>
<keyword evidence="3" id="KW-0472">Membrane</keyword>
<evidence type="ECO:0000313" key="5">
    <source>
        <dbReference type="EMBL" id="RCK78158.1"/>
    </source>
</evidence>
<evidence type="ECO:0000313" key="6">
    <source>
        <dbReference type="Proteomes" id="UP000252355"/>
    </source>
</evidence>
<dbReference type="Proteomes" id="UP000252355">
    <property type="component" value="Unassembled WGS sequence"/>
</dbReference>
<gene>
    <name evidence="5" type="ORF">OZSIB_1674</name>
</gene>
<dbReference type="Pfam" id="PF01145">
    <property type="entry name" value="Band_7"/>
    <property type="match status" value="1"/>
</dbReference>
<evidence type="ECO:0000259" key="4">
    <source>
        <dbReference type="Pfam" id="PF01145"/>
    </source>
</evidence>
<accession>A0A367ZJD7</accession>
<dbReference type="AlphaFoldDB" id="A0A367ZJD7"/>
<protein>
    <recommendedName>
        <fullName evidence="4">Band 7 domain-containing protein</fullName>
    </recommendedName>
</protein>
<dbReference type="InterPro" id="IPR001107">
    <property type="entry name" value="Band_7"/>
</dbReference>
<organism evidence="5 6">
    <name type="scientific">Candidatus Ozemobacter sibiricus</name>
    <dbReference type="NCBI Taxonomy" id="2268124"/>
    <lineage>
        <taxon>Bacteria</taxon>
        <taxon>Candidatus Ozemobacteria</taxon>
        <taxon>Candidatus Ozemobacterales</taxon>
        <taxon>Candidatus Ozemobacteraceae</taxon>
        <taxon>Candidatus Ozemobacter</taxon>
    </lineage>
</organism>
<sequence length="523" mass="57469">MINRYLLAMAGVALLAIAIFFSAFYHTFFIYVPAERMLIIISKTGRDLPPGQIIATEPGQKGIQLAVYGEGRHFVLPYFYETRLEKIVTIPPRKVGVVTSLVGKEPPPGAVLVNTDEKGVWRKVLPPGKYRLNPYAYKIEIHPAVEINPGYVGCVTSLVGKPPKGRFAQPGEKGILQQILQPGLYYLNPLEYRVQEVEIGINQVSFTEANQIRFPSKDAFSIAIEATVEWELLPQHVAQVISEFGGKEAIEEKVIIPQSKSIGRIQGSSYGAKEFLLGTEREKFQTTFTQELEKVCEAKKITIHSAFIRQLSIPDNLLLPIREAFIAVEKEKTAKFWEETRKSASELERERALITQRRAEVKAETSAIVNTIAAQTEQEVGRIEAETQLEVAKKEQEIAAIEASKTVLLGEARATVTRLRGEARSKGLELKIRAFGDNPRAYANYMFARELPPNLQLRLIYSGPGTLWTDLGKTGGLDGLTRLRSLQREAGAATEAAAGGQEVPTGADGASGAAEGAAGAPAR</sequence>
<evidence type="ECO:0000256" key="2">
    <source>
        <dbReference type="SAM" id="MobiDB-lite"/>
    </source>
</evidence>
<name>A0A367ZJD7_9BACT</name>
<dbReference type="EMBL" id="QOQW01000026">
    <property type="protein sequence ID" value="RCK78158.1"/>
    <property type="molecule type" value="Genomic_DNA"/>
</dbReference>
<feature type="transmembrane region" description="Helical" evidence="3">
    <location>
        <begin position="6"/>
        <end position="32"/>
    </location>
</feature>
<keyword evidence="3" id="KW-1133">Transmembrane helix</keyword>
<feature type="domain" description="Band 7" evidence="4">
    <location>
        <begin position="146"/>
        <end position="332"/>
    </location>
</feature>
<evidence type="ECO:0000256" key="3">
    <source>
        <dbReference type="SAM" id="Phobius"/>
    </source>
</evidence>
<feature type="region of interest" description="Disordered" evidence="2">
    <location>
        <begin position="491"/>
        <end position="523"/>
    </location>
</feature>
<evidence type="ECO:0000256" key="1">
    <source>
        <dbReference type="SAM" id="Coils"/>
    </source>
</evidence>